<comment type="caution">
    <text evidence="3">The sequence shown here is derived from an EMBL/GenBank/DDBJ whole genome shotgun (WGS) entry which is preliminary data.</text>
</comment>
<dbReference type="SUPFAM" id="SSF117281">
    <property type="entry name" value="Kelch motif"/>
    <property type="match status" value="1"/>
</dbReference>
<organism evidence="3 4">
    <name type="scientific">Cytospora chrysosperma</name>
    <name type="common">Cytospora canker fungus</name>
    <name type="synonym">Sphaeria chrysosperma</name>
    <dbReference type="NCBI Taxonomy" id="252740"/>
    <lineage>
        <taxon>Eukaryota</taxon>
        <taxon>Fungi</taxon>
        <taxon>Dikarya</taxon>
        <taxon>Ascomycota</taxon>
        <taxon>Pezizomycotina</taxon>
        <taxon>Sordariomycetes</taxon>
        <taxon>Sordariomycetidae</taxon>
        <taxon>Diaporthales</taxon>
        <taxon>Cytosporaceae</taxon>
        <taxon>Cytospora</taxon>
    </lineage>
</organism>
<dbReference type="InterPro" id="IPR015915">
    <property type="entry name" value="Kelch-typ_b-propeller"/>
</dbReference>
<feature type="compositionally biased region" description="Low complexity" evidence="1">
    <location>
        <begin position="869"/>
        <end position="886"/>
    </location>
</feature>
<evidence type="ECO:0000313" key="3">
    <source>
        <dbReference type="EMBL" id="ROV89763.1"/>
    </source>
</evidence>
<sequence length="920" mass="95753">MSFVKLPRCPLESDTHRVVRPKFNHQDTQDRLREAARRPSSSPMFSSIKKERKSVFKEVGLFPEDGGAMPGFDAKHAAAAENRLASIDTKPAETACTTDYAHVEDKEGKAGTDKLVAKQESAQGDSARTSQSEPSSPQSLSSKTPWYAKIATGNRPRVRAGSSTPPTSFQGLSKATMVVLALALIITISGPSSRDTAGLADAGPITKKAKSPTDVCARWAAQTALLNGTLFIYGGEAKTSMDQVNDTWNNDLVTLDLTSTWDTSSPALTGLTQPSGPPAVALGTLWYDYNNLYLYGGEFADNPYVEPATVSTWQYSVSDGTWTEYSDPQTSTGNNSDGGGVAVQRAAEGAGVSVPELGLSWYFGGHLDLSTTPGWSDQTARVYLKTLLEFTHPGYSNDGVSSLMNSGAPASGAYRNITQGGLQTTDGFTERADGALVFVPGWGTSGVLIGLGGGTASDFTNDMSTLDVYDIANSVWYHQQTTGTAPGVRVNPCAVIASAPDASSFQIYLHGGQNLQPAGEQIQYDDMYILTIPSFTWVGPISQGGSNIPYARAGHTCNLRDGQMVVVGGFNTTVTTCDSPGVYVFNASSLEWGSSFTALAPLADLDPGNTVLASSYGYTVPDDVVSVIGGNPSGSATVTQPAVSATGGPFATGSPPVFTVTASGSTATITSPGHTGTASASGSSSPSGVSPGLIAAIVVACLAGLTAGYLGYCAWLYRRQVRAYKTHLAVTNRFPARSASHASFFFGAFGGGGRKQSQKARLSRGEKVAGWFTANEHREKRGDPDSTSGEESFAWVGRDRKSGGGGGGGGDGLLEPYSGLKTPSSGASNRPDAWGAHGDDSKGGSSYQSGTSPGEASGSGTSGGLPRRSSASGGSTTSSTEGLLEGQEPSFFSVVLGPRRALRVVNGLEENEGVHQDTRE</sequence>
<dbReference type="SUPFAM" id="SSF50965">
    <property type="entry name" value="Galactose oxidase, central domain"/>
    <property type="match status" value="1"/>
</dbReference>
<dbReference type="AlphaFoldDB" id="A0A423VFS2"/>
<evidence type="ECO:0000313" key="4">
    <source>
        <dbReference type="Proteomes" id="UP000284375"/>
    </source>
</evidence>
<feature type="region of interest" description="Disordered" evidence="1">
    <location>
        <begin position="22"/>
        <end position="49"/>
    </location>
</feature>
<feature type="compositionally biased region" description="Gly residues" evidence="1">
    <location>
        <begin position="803"/>
        <end position="812"/>
    </location>
</feature>
<keyword evidence="4" id="KW-1185">Reference proteome</keyword>
<keyword evidence="2" id="KW-0472">Membrane</keyword>
<feature type="compositionally biased region" description="Low complexity" evidence="1">
    <location>
        <begin position="130"/>
        <end position="142"/>
    </location>
</feature>
<evidence type="ECO:0000256" key="1">
    <source>
        <dbReference type="SAM" id="MobiDB-lite"/>
    </source>
</evidence>
<dbReference type="EMBL" id="LJZO01000055">
    <property type="protein sequence ID" value="ROV89763.1"/>
    <property type="molecule type" value="Genomic_DNA"/>
</dbReference>
<feature type="compositionally biased region" description="Basic and acidic residues" evidence="1">
    <location>
        <begin position="775"/>
        <end position="784"/>
    </location>
</feature>
<feature type="region of interest" description="Disordered" evidence="1">
    <location>
        <begin position="117"/>
        <end position="145"/>
    </location>
</feature>
<evidence type="ECO:0000256" key="2">
    <source>
        <dbReference type="SAM" id="Phobius"/>
    </source>
</evidence>
<dbReference type="OrthoDB" id="10251809at2759"/>
<feature type="region of interest" description="Disordered" evidence="1">
    <location>
        <begin position="773"/>
        <end position="889"/>
    </location>
</feature>
<gene>
    <name evidence="3" type="ORF">VSDG_08595</name>
</gene>
<protein>
    <submittedName>
        <fullName evidence="3">Uncharacterized protein</fullName>
    </submittedName>
</protein>
<feature type="compositionally biased region" description="Basic and acidic residues" evidence="1">
    <location>
        <begin position="24"/>
        <end position="37"/>
    </location>
</feature>
<name>A0A423VFS2_CYTCH</name>
<accession>A0A423VFS2</accession>
<dbReference type="STRING" id="252740.A0A423VFS2"/>
<dbReference type="Proteomes" id="UP000284375">
    <property type="component" value="Unassembled WGS sequence"/>
</dbReference>
<dbReference type="InterPro" id="IPR011043">
    <property type="entry name" value="Gal_Oxase/kelch_b-propeller"/>
</dbReference>
<feature type="transmembrane region" description="Helical" evidence="2">
    <location>
        <begin position="693"/>
        <end position="717"/>
    </location>
</feature>
<reference evidence="3 4" key="1">
    <citation type="submission" date="2015-09" db="EMBL/GenBank/DDBJ databases">
        <title>Host preference determinants of Valsa canker pathogens revealed by comparative genomics.</title>
        <authorList>
            <person name="Yin Z."/>
            <person name="Huang L."/>
        </authorList>
    </citation>
    <scope>NUCLEOTIDE SEQUENCE [LARGE SCALE GENOMIC DNA]</scope>
    <source>
        <strain evidence="3 4">YSFL</strain>
    </source>
</reference>
<keyword evidence="2" id="KW-0812">Transmembrane</keyword>
<dbReference type="Pfam" id="PF24681">
    <property type="entry name" value="Kelch_KLHDC2_KLHL20_DRC7"/>
    <property type="match status" value="1"/>
</dbReference>
<feature type="compositionally biased region" description="Polar residues" evidence="1">
    <location>
        <begin position="120"/>
        <end position="129"/>
    </location>
</feature>
<dbReference type="Gene3D" id="2.120.10.80">
    <property type="entry name" value="Kelch-type beta propeller"/>
    <property type="match status" value="2"/>
</dbReference>
<dbReference type="PANTHER" id="PTHR23244">
    <property type="entry name" value="KELCH REPEAT DOMAIN"/>
    <property type="match status" value="1"/>
</dbReference>
<keyword evidence="2" id="KW-1133">Transmembrane helix</keyword>
<proteinExistence type="predicted"/>
<feature type="compositionally biased region" description="Polar residues" evidence="1">
    <location>
        <begin position="843"/>
        <end position="854"/>
    </location>
</feature>
<dbReference type="PANTHER" id="PTHR23244:SF441">
    <property type="entry name" value="KELCH REPEAT PROTEIN"/>
    <property type="match status" value="1"/>
</dbReference>